<dbReference type="RefSeq" id="WP_208848091.1">
    <property type="nucleotide sequence ID" value="NZ_JAGGDJ010000008.1"/>
</dbReference>
<organism evidence="3 4">
    <name type="scientific">Paenibacillus artemisiicola</name>
    <dbReference type="NCBI Taxonomy" id="1172618"/>
    <lineage>
        <taxon>Bacteria</taxon>
        <taxon>Bacillati</taxon>
        <taxon>Bacillota</taxon>
        <taxon>Bacilli</taxon>
        <taxon>Bacillales</taxon>
        <taxon>Paenibacillaceae</taxon>
        <taxon>Paenibacillus</taxon>
    </lineage>
</organism>
<evidence type="ECO:0000256" key="1">
    <source>
        <dbReference type="SAM" id="Coils"/>
    </source>
</evidence>
<evidence type="ECO:0000313" key="3">
    <source>
        <dbReference type="EMBL" id="MBO7745186.1"/>
    </source>
</evidence>
<proteinExistence type="predicted"/>
<dbReference type="Proteomes" id="UP000670947">
    <property type="component" value="Unassembled WGS sequence"/>
</dbReference>
<sequence>MKSWILRKKALGLLLLSLVVLVVAGCQAVGGVDLNAMLKQAVKVTAYEGNESVEFKLLMKDGAADMLAGEEAELLKLVSDVKLTLTDVKTSEKDGMSATGNLALGAKNIGFALKMNDEVAELDLEGAKQPILLPLSEGGPAVPAGASDADAATLTEAGKAVIDAVSGYAIDNLPNPSHLSVTPGQETVNGESVTGMSVHADLTGKELWNWLKSYLDALIADKEGLKAMLKGLLEAVQSQEGAIAASPAEELFGSLPEEDNLDEAADQIYEALTQLKAELAKAETEEADALNSVFNDGTYVKGDVFIDGKLDIRKAVLEAGVKLTDSAAAENEEEDMGMDAMMPFEGIQLKIASDRWNVNGDVKPLQPSTGKPALNANALMSMQGYEVLRQFEPNSVVYDLLRNQAHISRQTVIMSADYSSSAPIITPSGITIVPLRYTAQSFGATLAKSGGSLIVKDGATNATIGLKNGSGNAIINGKTVKWSFPTTVVNGVTYVPARDFAKAFGAEIRWENMFGTKVLIMNREP</sequence>
<feature type="domain" description="Copper amine oxidase-like N-terminal" evidence="2">
    <location>
        <begin position="420"/>
        <end position="512"/>
    </location>
</feature>
<dbReference type="InterPro" id="IPR012854">
    <property type="entry name" value="Cu_amine_oxidase-like_N"/>
</dbReference>
<dbReference type="Pfam" id="PF07833">
    <property type="entry name" value="Cu_amine_oxidN1"/>
    <property type="match status" value="1"/>
</dbReference>
<comment type="caution">
    <text evidence="3">The sequence shown here is derived from an EMBL/GenBank/DDBJ whole genome shotgun (WGS) entry which is preliminary data.</text>
</comment>
<evidence type="ECO:0000259" key="2">
    <source>
        <dbReference type="Pfam" id="PF07833"/>
    </source>
</evidence>
<name>A0ABS3WA24_9BACL</name>
<dbReference type="EMBL" id="JAGGDJ010000008">
    <property type="protein sequence ID" value="MBO7745186.1"/>
    <property type="molecule type" value="Genomic_DNA"/>
</dbReference>
<dbReference type="Gene3D" id="3.30.457.10">
    <property type="entry name" value="Copper amine oxidase-like, N-terminal domain"/>
    <property type="match status" value="1"/>
</dbReference>
<dbReference type="InterPro" id="IPR036582">
    <property type="entry name" value="Mao_N_sf"/>
</dbReference>
<feature type="coiled-coil region" evidence="1">
    <location>
        <begin position="258"/>
        <end position="292"/>
    </location>
</feature>
<dbReference type="SUPFAM" id="SSF55383">
    <property type="entry name" value="Copper amine oxidase, domain N"/>
    <property type="match status" value="1"/>
</dbReference>
<accession>A0ABS3WA24</accession>
<gene>
    <name evidence="3" type="ORF">I8J29_13330</name>
</gene>
<keyword evidence="1" id="KW-0175">Coiled coil</keyword>
<reference evidence="3 4" key="1">
    <citation type="submission" date="2021-03" db="EMBL/GenBank/DDBJ databases">
        <title>Paenibacillus artemisicola MWE-103 whole genome sequence.</title>
        <authorList>
            <person name="Ham Y.J."/>
        </authorList>
    </citation>
    <scope>NUCLEOTIDE SEQUENCE [LARGE SCALE GENOMIC DNA]</scope>
    <source>
        <strain evidence="3 4">MWE-103</strain>
    </source>
</reference>
<protein>
    <submittedName>
        <fullName evidence="3">Copper amine oxidase N-terminal domain-containing protein</fullName>
    </submittedName>
</protein>
<dbReference type="PROSITE" id="PS51257">
    <property type="entry name" value="PROKAR_LIPOPROTEIN"/>
    <property type="match status" value="1"/>
</dbReference>
<keyword evidence="4" id="KW-1185">Reference proteome</keyword>
<evidence type="ECO:0000313" key="4">
    <source>
        <dbReference type="Proteomes" id="UP000670947"/>
    </source>
</evidence>